<dbReference type="Pfam" id="PF08281">
    <property type="entry name" value="Sigma70_r4_2"/>
    <property type="match status" value="1"/>
</dbReference>
<name>A0A250DMV1_9BURK</name>
<dbReference type="Proteomes" id="UP000217154">
    <property type="component" value="Chromosome"/>
</dbReference>
<dbReference type="InterPro" id="IPR013325">
    <property type="entry name" value="RNA_pol_sigma_r2"/>
</dbReference>
<dbReference type="SUPFAM" id="SSF88659">
    <property type="entry name" value="Sigma3 and sigma4 domains of RNA polymerase sigma factors"/>
    <property type="match status" value="1"/>
</dbReference>
<dbReference type="GO" id="GO:0016987">
    <property type="term" value="F:sigma factor activity"/>
    <property type="evidence" value="ECO:0007669"/>
    <property type="project" value="UniProtKB-KW"/>
</dbReference>
<dbReference type="Gene3D" id="1.10.10.10">
    <property type="entry name" value="Winged helix-like DNA-binding domain superfamily/Winged helix DNA-binding domain"/>
    <property type="match status" value="1"/>
</dbReference>
<evidence type="ECO:0000313" key="8">
    <source>
        <dbReference type="Proteomes" id="UP000217154"/>
    </source>
</evidence>
<sequence length="175" mass="19862">MTENVIPLLRSFLVQRYEQLKQRLAVRLGNRELAEDALHETWLKLERSQPMAGPIATPQAYLLRMAVNLAIDVRRAQSQVLLSDDIELLMNELPDPAPGPAEVAEARSQLEALDGLLSRLPPRRREILLLVRLEGWSQRDVATRLGIPVRTVEYELKAAQDLLFSRLEPRPGRSS</sequence>
<feature type="domain" description="RNA polymerase sigma factor 70 region 4 type 2" evidence="6">
    <location>
        <begin position="111"/>
        <end position="158"/>
    </location>
</feature>
<dbReference type="NCBIfam" id="TIGR02937">
    <property type="entry name" value="sigma70-ECF"/>
    <property type="match status" value="1"/>
</dbReference>
<dbReference type="Gene3D" id="1.10.1740.10">
    <property type="match status" value="1"/>
</dbReference>
<dbReference type="PANTHER" id="PTHR43133">
    <property type="entry name" value="RNA POLYMERASE ECF-TYPE SIGMA FACTO"/>
    <property type="match status" value="1"/>
</dbReference>
<evidence type="ECO:0000259" key="6">
    <source>
        <dbReference type="Pfam" id="PF08281"/>
    </source>
</evidence>
<dbReference type="AlphaFoldDB" id="A0A250DMV1"/>
<evidence type="ECO:0000259" key="5">
    <source>
        <dbReference type="Pfam" id="PF04542"/>
    </source>
</evidence>
<reference evidence="7 8" key="1">
    <citation type="submission" date="2017-09" db="EMBL/GenBank/DDBJ databases">
        <title>The diverse metabolic capabilities of V. boronicumulans make it an excellent choice for continued studies on novel biodegradation.</title>
        <authorList>
            <person name="Sun S."/>
        </authorList>
    </citation>
    <scope>NUCLEOTIDE SEQUENCE [LARGE SCALE GENOMIC DNA]</scope>
    <source>
        <strain evidence="7 8">J1</strain>
    </source>
</reference>
<dbReference type="EMBL" id="CP023284">
    <property type="protein sequence ID" value="ATA55705.1"/>
    <property type="molecule type" value="Genomic_DNA"/>
</dbReference>
<protein>
    <submittedName>
        <fullName evidence="7">RNA polymerase subunit sigma-70</fullName>
    </submittedName>
</protein>
<keyword evidence="2" id="KW-0805">Transcription regulation</keyword>
<dbReference type="InterPro" id="IPR007627">
    <property type="entry name" value="RNA_pol_sigma70_r2"/>
</dbReference>
<dbReference type="GO" id="GO:0003677">
    <property type="term" value="F:DNA binding"/>
    <property type="evidence" value="ECO:0007669"/>
    <property type="project" value="InterPro"/>
</dbReference>
<accession>A0A250DMV1</accession>
<proteinExistence type="inferred from homology"/>
<evidence type="ECO:0000256" key="1">
    <source>
        <dbReference type="ARBA" id="ARBA00010641"/>
    </source>
</evidence>
<dbReference type="PANTHER" id="PTHR43133:SF63">
    <property type="entry name" value="RNA POLYMERASE SIGMA FACTOR FECI-RELATED"/>
    <property type="match status" value="1"/>
</dbReference>
<organism evidence="7 8">
    <name type="scientific">Variovorax boronicumulans</name>
    <dbReference type="NCBI Taxonomy" id="436515"/>
    <lineage>
        <taxon>Bacteria</taxon>
        <taxon>Pseudomonadati</taxon>
        <taxon>Pseudomonadota</taxon>
        <taxon>Betaproteobacteria</taxon>
        <taxon>Burkholderiales</taxon>
        <taxon>Comamonadaceae</taxon>
        <taxon>Variovorax</taxon>
    </lineage>
</organism>
<evidence type="ECO:0000313" key="7">
    <source>
        <dbReference type="EMBL" id="ATA55705.1"/>
    </source>
</evidence>
<feature type="domain" description="RNA polymerase sigma-70 region 2" evidence="5">
    <location>
        <begin position="13"/>
        <end position="78"/>
    </location>
</feature>
<evidence type="ECO:0000256" key="4">
    <source>
        <dbReference type="ARBA" id="ARBA00023163"/>
    </source>
</evidence>
<dbReference type="RefSeq" id="WP_095746037.1">
    <property type="nucleotide sequence ID" value="NZ_CP023284.1"/>
</dbReference>
<dbReference type="KEGG" id="vbo:CKY39_22605"/>
<dbReference type="SUPFAM" id="SSF88946">
    <property type="entry name" value="Sigma2 domain of RNA polymerase sigma factors"/>
    <property type="match status" value="1"/>
</dbReference>
<dbReference type="Pfam" id="PF04542">
    <property type="entry name" value="Sigma70_r2"/>
    <property type="match status" value="1"/>
</dbReference>
<comment type="similarity">
    <text evidence="1">Belongs to the sigma-70 factor family. ECF subfamily.</text>
</comment>
<keyword evidence="4" id="KW-0804">Transcription</keyword>
<dbReference type="InterPro" id="IPR013324">
    <property type="entry name" value="RNA_pol_sigma_r3/r4-like"/>
</dbReference>
<gene>
    <name evidence="7" type="ORF">CKY39_22605</name>
</gene>
<evidence type="ECO:0000256" key="2">
    <source>
        <dbReference type="ARBA" id="ARBA00023015"/>
    </source>
</evidence>
<dbReference type="InterPro" id="IPR014284">
    <property type="entry name" value="RNA_pol_sigma-70_dom"/>
</dbReference>
<evidence type="ECO:0000256" key="3">
    <source>
        <dbReference type="ARBA" id="ARBA00023082"/>
    </source>
</evidence>
<keyword evidence="3" id="KW-0731">Sigma factor</keyword>
<dbReference type="InterPro" id="IPR036388">
    <property type="entry name" value="WH-like_DNA-bd_sf"/>
</dbReference>
<dbReference type="InterPro" id="IPR039425">
    <property type="entry name" value="RNA_pol_sigma-70-like"/>
</dbReference>
<dbReference type="GO" id="GO:0006352">
    <property type="term" value="P:DNA-templated transcription initiation"/>
    <property type="evidence" value="ECO:0007669"/>
    <property type="project" value="InterPro"/>
</dbReference>
<dbReference type="InterPro" id="IPR013249">
    <property type="entry name" value="RNA_pol_sigma70_r4_t2"/>
</dbReference>